<evidence type="ECO:0000256" key="1">
    <source>
        <dbReference type="SAM" id="Phobius"/>
    </source>
</evidence>
<protein>
    <submittedName>
        <fullName evidence="2">Conjugal transfer protein TraX</fullName>
    </submittedName>
</protein>
<dbReference type="AlphaFoldDB" id="A0A3P3Q502"/>
<name>A0A3P3Q502_9FIRM</name>
<keyword evidence="3" id="KW-1185">Reference proteome</keyword>
<accession>A0A3P3Q502</accession>
<feature type="transmembrane region" description="Helical" evidence="1">
    <location>
        <begin position="175"/>
        <end position="195"/>
    </location>
</feature>
<feature type="transmembrane region" description="Helical" evidence="1">
    <location>
        <begin position="48"/>
        <end position="70"/>
    </location>
</feature>
<keyword evidence="1" id="KW-0812">Transmembrane</keyword>
<evidence type="ECO:0000313" key="2">
    <source>
        <dbReference type="EMBL" id="RRJ16291.1"/>
    </source>
</evidence>
<dbReference type="Proteomes" id="UP000276982">
    <property type="component" value="Unassembled WGS sequence"/>
</dbReference>
<feature type="transmembrane region" description="Helical" evidence="1">
    <location>
        <begin position="82"/>
        <end position="102"/>
    </location>
</feature>
<proteinExistence type="predicted"/>
<reference evidence="2 3" key="1">
    <citation type="submission" date="2018-11" db="EMBL/GenBank/DDBJ databases">
        <title>Genome sequencing of Lachnoanaerobaculum orale DSM 24553T.</title>
        <authorList>
            <person name="Kook J.-K."/>
            <person name="Park S.-N."/>
            <person name="Lim Y.K."/>
        </authorList>
    </citation>
    <scope>NUCLEOTIDE SEQUENCE [LARGE SCALE GENOMIC DNA]</scope>
    <source>
        <strain evidence="2 3">DSM 24553</strain>
    </source>
</reference>
<sequence>MRVKVLKNIPIKYFSSATLKYIAMVTMIIDHIGASGLIFLMFSPLTAVRLYHISRMIGRVSFPIFLFLIVEGFVHTKDIKKYIIRLTIFAVLSEVPFDLAFWGGVVNIQHQNVMWSLLISVIMLYFMKKYRDFSVVFAGIACAIAWGIKCDYEYYGPLAVACMYLLRERTLYKNIATALIFSFEPAAIFALIPINMYNGEKGRSLKYLFYFFYPVHLLILVLLRNMLR</sequence>
<evidence type="ECO:0000313" key="3">
    <source>
        <dbReference type="Proteomes" id="UP000276982"/>
    </source>
</evidence>
<feature type="transmembrane region" description="Helical" evidence="1">
    <location>
        <begin position="133"/>
        <end position="155"/>
    </location>
</feature>
<dbReference type="Pfam" id="PF05857">
    <property type="entry name" value="TraX"/>
    <property type="match status" value="1"/>
</dbReference>
<keyword evidence="1" id="KW-1133">Transmembrane helix</keyword>
<keyword evidence="1" id="KW-0472">Membrane</keyword>
<dbReference type="InterPro" id="IPR008875">
    <property type="entry name" value="TraX"/>
</dbReference>
<feature type="transmembrane region" description="Helical" evidence="1">
    <location>
        <begin position="21"/>
        <end position="42"/>
    </location>
</feature>
<feature type="transmembrane region" description="Helical" evidence="1">
    <location>
        <begin position="207"/>
        <end position="227"/>
    </location>
</feature>
<organism evidence="2 3">
    <name type="scientific">Lachnoanaerobaculum orale</name>
    <dbReference type="NCBI Taxonomy" id="979627"/>
    <lineage>
        <taxon>Bacteria</taxon>
        <taxon>Bacillati</taxon>
        <taxon>Bacillota</taxon>
        <taxon>Clostridia</taxon>
        <taxon>Lachnospirales</taxon>
        <taxon>Lachnospiraceae</taxon>
        <taxon>Lachnoanaerobaculum</taxon>
    </lineage>
</organism>
<gene>
    <name evidence="2" type="ORF">EHW90_04605</name>
</gene>
<comment type="caution">
    <text evidence="2">The sequence shown here is derived from an EMBL/GenBank/DDBJ whole genome shotgun (WGS) entry which is preliminary data.</text>
</comment>
<dbReference type="EMBL" id="RRCM01000001">
    <property type="protein sequence ID" value="RRJ16291.1"/>
    <property type="molecule type" value="Genomic_DNA"/>
</dbReference>
<feature type="transmembrane region" description="Helical" evidence="1">
    <location>
        <begin position="108"/>
        <end position="126"/>
    </location>
</feature>